<dbReference type="InterPro" id="IPR035927">
    <property type="entry name" value="DUSP-like_sf"/>
</dbReference>
<dbReference type="GO" id="GO:0005509">
    <property type="term" value="F:calcium ion binding"/>
    <property type="evidence" value="ECO:0007669"/>
    <property type="project" value="InterPro"/>
</dbReference>
<dbReference type="PROSITE" id="PS51283">
    <property type="entry name" value="DUSP"/>
    <property type="match status" value="1"/>
</dbReference>
<gene>
    <name evidence="6" type="ORF">PBS003_LOCUS8828</name>
</gene>
<evidence type="ECO:0000259" key="3">
    <source>
        <dbReference type="PROSITE" id="PS50222"/>
    </source>
</evidence>
<dbReference type="InterPro" id="IPR018247">
    <property type="entry name" value="EF_Hand_1_Ca_BS"/>
</dbReference>
<dbReference type="PROSITE" id="PS00973">
    <property type="entry name" value="USP_2"/>
    <property type="match status" value="1"/>
</dbReference>
<dbReference type="InterPro" id="IPR002048">
    <property type="entry name" value="EF_hand_dom"/>
</dbReference>
<accession>A0AAU9LDH5</accession>
<feature type="domain" description="EF-hand" evidence="3">
    <location>
        <begin position="173"/>
        <end position="208"/>
    </location>
</feature>
<dbReference type="InterPro" id="IPR018200">
    <property type="entry name" value="USP_CS"/>
</dbReference>
<dbReference type="InterPro" id="IPR001394">
    <property type="entry name" value="Peptidase_C19_UCH"/>
</dbReference>
<dbReference type="PROSITE" id="PS00018">
    <property type="entry name" value="EF_HAND_1"/>
    <property type="match status" value="1"/>
</dbReference>
<dbReference type="InterPro" id="IPR050185">
    <property type="entry name" value="Ub_carboxyl-term_hydrolase"/>
</dbReference>
<dbReference type="Gene3D" id="3.30.2230.10">
    <property type="entry name" value="DUSP-like"/>
    <property type="match status" value="1"/>
</dbReference>
<dbReference type="GO" id="GO:0004843">
    <property type="term" value="F:cysteine-type deubiquitinase activity"/>
    <property type="evidence" value="ECO:0007669"/>
    <property type="project" value="InterPro"/>
</dbReference>
<evidence type="ECO:0000256" key="1">
    <source>
        <dbReference type="ARBA" id="ARBA00022837"/>
    </source>
</evidence>
<name>A0AAU9LDH5_9STRA</name>
<evidence type="ECO:0000259" key="4">
    <source>
        <dbReference type="PROSITE" id="PS50235"/>
    </source>
</evidence>
<dbReference type="InterPro" id="IPR006615">
    <property type="entry name" value="Pept_C19_DUSP"/>
</dbReference>
<feature type="region of interest" description="Disordered" evidence="2">
    <location>
        <begin position="101"/>
        <end position="125"/>
    </location>
</feature>
<evidence type="ECO:0000313" key="6">
    <source>
        <dbReference type="EMBL" id="CAH0482232.1"/>
    </source>
</evidence>
<dbReference type="PROSITE" id="PS00972">
    <property type="entry name" value="USP_1"/>
    <property type="match status" value="1"/>
</dbReference>
<feature type="compositionally biased region" description="Low complexity" evidence="2">
    <location>
        <begin position="101"/>
        <end position="122"/>
    </location>
</feature>
<dbReference type="PROSITE" id="PS50235">
    <property type="entry name" value="USP_3"/>
    <property type="match status" value="1"/>
</dbReference>
<reference evidence="6" key="1">
    <citation type="submission" date="2021-11" db="EMBL/GenBank/DDBJ databases">
        <authorList>
            <person name="Islam A."/>
            <person name="Islam S."/>
            <person name="Flora M.S."/>
            <person name="Rahman M."/>
            <person name="Ziaur R.M."/>
            <person name="Epstein J.H."/>
            <person name="Hassan M."/>
            <person name="Klassen M."/>
            <person name="Woodard K."/>
            <person name="Webb A."/>
            <person name="Webby R.J."/>
            <person name="El Zowalaty M.E."/>
        </authorList>
    </citation>
    <scope>NUCLEOTIDE SEQUENCE</scope>
    <source>
        <strain evidence="6">Pbs3</strain>
    </source>
</reference>
<dbReference type="SUPFAM" id="SSF54001">
    <property type="entry name" value="Cysteine proteinases"/>
    <property type="match status" value="1"/>
</dbReference>
<comment type="caution">
    <text evidence="6">The sequence shown here is derived from an EMBL/GenBank/DDBJ whole genome shotgun (WGS) entry which is preliminary data.</text>
</comment>
<feature type="region of interest" description="Disordered" evidence="2">
    <location>
        <begin position="1148"/>
        <end position="1169"/>
    </location>
</feature>
<dbReference type="Pfam" id="PF00443">
    <property type="entry name" value="UCH"/>
    <property type="match status" value="1"/>
</dbReference>
<dbReference type="CDD" id="cd20104">
    <property type="entry name" value="MBT_PHF20L1-like"/>
    <property type="match status" value="1"/>
</dbReference>
<dbReference type="PROSITE" id="PS50222">
    <property type="entry name" value="EF_HAND_2"/>
    <property type="match status" value="1"/>
</dbReference>
<evidence type="ECO:0008006" key="8">
    <source>
        <dbReference type="Google" id="ProtNLM"/>
    </source>
</evidence>
<keyword evidence="1" id="KW-0106">Calcium</keyword>
<feature type="region of interest" description="Disordered" evidence="2">
    <location>
        <begin position="1315"/>
        <end position="1343"/>
    </location>
</feature>
<dbReference type="Gene3D" id="3.90.70.10">
    <property type="entry name" value="Cysteine proteinases"/>
    <property type="match status" value="2"/>
</dbReference>
<dbReference type="SUPFAM" id="SSF47473">
    <property type="entry name" value="EF-hand"/>
    <property type="match status" value="1"/>
</dbReference>
<dbReference type="PANTHER" id="PTHR21646:SF46">
    <property type="entry name" value="UBIQUITIN CARBOXYL-TERMINAL HYDROLASE"/>
    <property type="match status" value="1"/>
</dbReference>
<dbReference type="InterPro" id="IPR028889">
    <property type="entry name" value="USP"/>
</dbReference>
<feature type="domain" description="DUSP" evidence="5">
    <location>
        <begin position="297"/>
        <end position="449"/>
    </location>
</feature>
<feature type="compositionally biased region" description="Polar residues" evidence="2">
    <location>
        <begin position="1323"/>
        <end position="1334"/>
    </location>
</feature>
<dbReference type="Gene3D" id="2.30.30.140">
    <property type="match status" value="1"/>
</dbReference>
<protein>
    <recommendedName>
        <fullName evidence="8">Ubiquitinyl hydrolase 1</fullName>
    </recommendedName>
</protein>
<sequence>MLSSSSSRGHSSSLRRFFHRRRHRLARGASKHTTHATGAALQQSQARRIRLLNSWSLPELFVLRELVHIAVQKTTITLNVSMDLQALQCDARGEERTRIGVSSSASFSSSATSATPPSVASSRGLDRHQQLEMIIESALVHSKRIHFSRRANLRLRLNTRRQFVRLFPLLGRASKAAQYTLFQAFDANKTGKIEFEELCEMLVKVKVARSSSVREMAELAFAWFQGDGSNAVMTSSDVKLLAVTVRELGCNSKVQTEQGYDLALSLNKLLLGAGQSQVTKQHFCQEMDCELGAHVLHVLLAPFEVVKALFDEASILQEMDNMQWKTGDTAFVVSSSWWNKWQRYVWSDHSHNFSLLKKTYKSNDSEWEQEAGDQQMQEQNTQQQQQVRFTVCHPRPGPIANSDICANEHLSTLRRDLAEGKDFVLVPGGVWKRLLQVYGGGPAFPRRIIGAFSVGEQQEMPSGEEDAKANDATMMMSKPEGGQQEQQVDVELYPVALQVRLARHDSRHVYLVYSRRFLLHRASTLMEIVHRMGIFPGINASEVTLWLRRRRLQAWVRLECSLDDPHASLEGLKITSAQELLVDFRAMDIDTDPQSIAQQHLRSSLATILPRTPFAVAMLQPVGNDFLCCPSSSLDKFARSGDWKVLRESMAAEQEAASSASSALLGSGRILAGLAKQMETVAKTSRGRLLAHVGLRATGLINMGNTCFMNSALQCFFHSPVFREYFLSSRFEPEVNKKNRLGSRGAIAAAYAQLQSALWRERDQGYLLPGRFRDEFTRVCSHFEETRQYDAHEFMVALLDCLHEDLNQGCRTMLSPTEDVIQEKGSRCLGFGSFIGEDIQESDTEDSQAHFETSGTTFDEVQGDAAWHDYTSVNSSVVVDLFHGQMRSETVCGTCGERNCTFDPNLFFSLPIPEPNFVRVEVSVLLQARKLPGDDDDSGTALQAEQRGYWLRRGSNVGALCDRIATVHVRASGNRFLLVEVCRNRIKRIVEKDELVDKLATAAPGSLAAYERAWTLAEIPVVPATIVEYYNACATGITDAGAKERADEKLRSFSDLQVGSRVDAKDNHNDWRTGTVIEVAGSRESERKNVRVKHHQRVHVHFDAFSSKWNKWFNARDWRSKRLQPLHTQTSIPTDVFEVQVVHRFISYPSSSKPGQDSSDDPSSTEDIVIPSSQNLSSSATHEQPSLKVFGTPLFVTIASDKTAQDMHQALLLQTARFWRSFNNDLGRVKNKQDKGVKISKLPYEVRVVNLESLTSERGESLPINSSALLQHFSTRSVLALDWTDYHDYTNHEVRVPDDASEGVVEAAEKDPSLRADLESHTLSKQATENTQGSEPVADDDSPPRYAVPLMKCMDALMCEESISLDDHWVCERCGVPREGTRLSAIWRLPDLVMIQLKRFQYLENQHKRKVRALVDFPLKGLDFSKWMSNQDEAESSVYDLYAVANHVGGLTRGHYTAYCCYDADFPESSALFTVGEEHVDVQCPELWFRFDDEKVSEIAAGDVVTDAAYVLFYKRRTLSSHNVLRYAL</sequence>
<evidence type="ECO:0000313" key="7">
    <source>
        <dbReference type="Proteomes" id="UP001160483"/>
    </source>
</evidence>
<dbReference type="InterPro" id="IPR011992">
    <property type="entry name" value="EF-hand-dom_pair"/>
</dbReference>
<dbReference type="SUPFAM" id="SSF143791">
    <property type="entry name" value="DUSP-like"/>
    <property type="match status" value="1"/>
</dbReference>
<dbReference type="EMBL" id="CAKKTJ010000333">
    <property type="protein sequence ID" value="CAH0482232.1"/>
    <property type="molecule type" value="Genomic_DNA"/>
</dbReference>
<dbReference type="Pfam" id="PF06337">
    <property type="entry name" value="DUSP"/>
    <property type="match status" value="1"/>
</dbReference>
<dbReference type="GO" id="GO:0016579">
    <property type="term" value="P:protein deubiquitination"/>
    <property type="evidence" value="ECO:0007669"/>
    <property type="project" value="InterPro"/>
</dbReference>
<proteinExistence type="predicted"/>
<dbReference type="Proteomes" id="UP001160483">
    <property type="component" value="Unassembled WGS sequence"/>
</dbReference>
<evidence type="ECO:0000256" key="2">
    <source>
        <dbReference type="SAM" id="MobiDB-lite"/>
    </source>
</evidence>
<dbReference type="InterPro" id="IPR038765">
    <property type="entry name" value="Papain-like_cys_pep_sf"/>
</dbReference>
<feature type="domain" description="USP" evidence="4">
    <location>
        <begin position="698"/>
        <end position="1517"/>
    </location>
</feature>
<feature type="compositionally biased region" description="Polar residues" evidence="2">
    <location>
        <begin position="1148"/>
        <end position="1157"/>
    </location>
</feature>
<organism evidence="6 7">
    <name type="scientific">Peronospora belbahrii</name>
    <dbReference type="NCBI Taxonomy" id="622444"/>
    <lineage>
        <taxon>Eukaryota</taxon>
        <taxon>Sar</taxon>
        <taxon>Stramenopiles</taxon>
        <taxon>Oomycota</taxon>
        <taxon>Peronosporomycetes</taxon>
        <taxon>Peronosporales</taxon>
        <taxon>Peronosporaceae</taxon>
        <taxon>Peronospora</taxon>
    </lineage>
</organism>
<dbReference type="Gene3D" id="1.10.238.10">
    <property type="entry name" value="EF-hand"/>
    <property type="match status" value="1"/>
</dbReference>
<dbReference type="SMART" id="SM00695">
    <property type="entry name" value="DUSP"/>
    <property type="match status" value="1"/>
</dbReference>
<evidence type="ECO:0000259" key="5">
    <source>
        <dbReference type="PROSITE" id="PS51283"/>
    </source>
</evidence>
<dbReference type="PANTHER" id="PTHR21646">
    <property type="entry name" value="UBIQUITIN CARBOXYL-TERMINAL HYDROLASE"/>
    <property type="match status" value="1"/>
</dbReference>